<keyword evidence="2" id="KW-1185">Reference proteome</keyword>
<reference evidence="1 2" key="1">
    <citation type="submission" date="2019-07" db="EMBL/GenBank/DDBJ databases">
        <title>Whole genome shotgun sequence of Reyranella soli NBRC 108950.</title>
        <authorList>
            <person name="Hosoyama A."/>
            <person name="Uohara A."/>
            <person name="Ohji S."/>
            <person name="Ichikawa N."/>
        </authorList>
    </citation>
    <scope>NUCLEOTIDE SEQUENCE [LARGE SCALE GENOMIC DNA]</scope>
    <source>
        <strain evidence="1 2">NBRC 108950</strain>
    </source>
</reference>
<accession>A0A512N4I9</accession>
<evidence type="ECO:0000313" key="1">
    <source>
        <dbReference type="EMBL" id="GEP53897.1"/>
    </source>
</evidence>
<evidence type="ECO:0000313" key="2">
    <source>
        <dbReference type="Proteomes" id="UP000321058"/>
    </source>
</evidence>
<protein>
    <submittedName>
        <fullName evidence="1">Uncharacterized protein</fullName>
    </submittedName>
</protein>
<organism evidence="1 2">
    <name type="scientific">Reyranella soli</name>
    <dbReference type="NCBI Taxonomy" id="1230389"/>
    <lineage>
        <taxon>Bacteria</taxon>
        <taxon>Pseudomonadati</taxon>
        <taxon>Pseudomonadota</taxon>
        <taxon>Alphaproteobacteria</taxon>
        <taxon>Hyphomicrobiales</taxon>
        <taxon>Reyranellaceae</taxon>
        <taxon>Reyranella</taxon>
    </lineage>
</organism>
<gene>
    <name evidence="1" type="ORF">RSO01_10630</name>
</gene>
<proteinExistence type="predicted"/>
<sequence>MERFSNRKRAQITNPVSGQLQVVACSPFPDAAGEVVLQPKCEIDGVITAERLAPTAVHYSGYAVPKAKWPRPGMVLPVTVDIADPTQFRIEWHRVPTGQEAAEDLAERLRPTDKPGDRAYPRVWREVEHAASAPTLVNGLTPRQTELALSGRAAEVGLVPTTATVLAAHEVGQSSAPGGTWDIAVRVIDPTGGQDWEAVTRMSFSSRQRRQMRTAVGLELPVLVDPDNRNRIIVDVARLS</sequence>
<dbReference type="EMBL" id="BKAJ01000018">
    <property type="protein sequence ID" value="GEP53897.1"/>
    <property type="molecule type" value="Genomic_DNA"/>
</dbReference>
<dbReference type="AlphaFoldDB" id="A0A512N4I9"/>
<comment type="caution">
    <text evidence="1">The sequence shown here is derived from an EMBL/GenBank/DDBJ whole genome shotgun (WGS) entry which is preliminary data.</text>
</comment>
<name>A0A512N4I9_9HYPH</name>
<dbReference type="RefSeq" id="WP_246158103.1">
    <property type="nucleotide sequence ID" value="NZ_BKAJ01000018.1"/>
</dbReference>
<dbReference type="Proteomes" id="UP000321058">
    <property type="component" value="Unassembled WGS sequence"/>
</dbReference>